<dbReference type="InterPro" id="IPR036397">
    <property type="entry name" value="RNaseH_sf"/>
</dbReference>
<accession>A0A4P7C3H8</accession>
<dbReference type="KEGG" id="nwr:E3U44_18720"/>
<dbReference type="InterPro" id="IPR012337">
    <property type="entry name" value="RNaseH-like_sf"/>
</dbReference>
<dbReference type="InterPro" id="IPR047655">
    <property type="entry name" value="Transpos_IS630-like"/>
</dbReference>
<dbReference type="Pfam" id="PF13358">
    <property type="entry name" value="DDE_3"/>
    <property type="match status" value="1"/>
</dbReference>
<dbReference type="OrthoDB" id="9813816at2"/>
<keyword evidence="3" id="KW-1185">Reference proteome</keyword>
<dbReference type="NCBIfam" id="NF033545">
    <property type="entry name" value="transpos_IS630"/>
    <property type="match status" value="1"/>
</dbReference>
<dbReference type="Proteomes" id="UP000294325">
    <property type="component" value="Chromosome"/>
</dbReference>
<sequence>MPVHRNGLPERFLNRRESKSVWTLSDGWGKKTRLRWKRIRRSLKDKRDPHAFEQGKQVIEVLRTQCAQGDIDLYFFDASGFSLTPCVPYAWQPLGEWIEVPMAKSRRVNVLGFLHPQGLLHPFVFEGSVDTEVVIAAFDALCQTLTRPTWVVLDNAPQHTSQAFKARLPEWEKAGLFLYYLPPYCPELNLIEILWRFIKYRWLPFSVYQSYATLKEALENRLANFGKEYHITFA</sequence>
<gene>
    <name evidence="2" type="ORF">E3U44_18720</name>
</gene>
<evidence type="ECO:0000313" key="2">
    <source>
        <dbReference type="EMBL" id="QBQ56300.1"/>
    </source>
</evidence>
<organism evidence="2 3">
    <name type="scientific">Nitrosococcus wardiae</name>
    <dbReference type="NCBI Taxonomy" id="1814290"/>
    <lineage>
        <taxon>Bacteria</taxon>
        <taxon>Pseudomonadati</taxon>
        <taxon>Pseudomonadota</taxon>
        <taxon>Gammaproteobacteria</taxon>
        <taxon>Chromatiales</taxon>
        <taxon>Chromatiaceae</taxon>
        <taxon>Nitrosococcus</taxon>
    </lineage>
</organism>
<protein>
    <submittedName>
        <fullName evidence="2">IS630 family transposase</fullName>
    </submittedName>
</protein>
<name>A0A4P7C3H8_9GAMM</name>
<dbReference type="GO" id="GO:0003676">
    <property type="term" value="F:nucleic acid binding"/>
    <property type="evidence" value="ECO:0007669"/>
    <property type="project" value="InterPro"/>
</dbReference>
<evidence type="ECO:0000259" key="1">
    <source>
        <dbReference type="Pfam" id="PF13358"/>
    </source>
</evidence>
<dbReference type="AlphaFoldDB" id="A0A4P7C3H8"/>
<dbReference type="SUPFAM" id="SSF53098">
    <property type="entry name" value="Ribonuclease H-like"/>
    <property type="match status" value="1"/>
</dbReference>
<dbReference type="EMBL" id="CP038033">
    <property type="protein sequence ID" value="QBQ56300.1"/>
    <property type="molecule type" value="Genomic_DNA"/>
</dbReference>
<proteinExistence type="predicted"/>
<dbReference type="Gene3D" id="3.30.420.10">
    <property type="entry name" value="Ribonuclease H-like superfamily/Ribonuclease H"/>
    <property type="match status" value="1"/>
</dbReference>
<evidence type="ECO:0000313" key="3">
    <source>
        <dbReference type="Proteomes" id="UP000294325"/>
    </source>
</evidence>
<dbReference type="InterPro" id="IPR038717">
    <property type="entry name" value="Tc1-like_DDE_dom"/>
</dbReference>
<reference evidence="2 3" key="1">
    <citation type="submission" date="2019-03" db="EMBL/GenBank/DDBJ databases">
        <title>The genome sequence of Nitrosococcus wardiae strain D1FHST reveals the archetypal metabolic capacity of ammonia-oxidizing Gammaproteobacteria.</title>
        <authorList>
            <person name="Wang L."/>
            <person name="Lim C.K."/>
            <person name="Hanson T.E."/>
            <person name="Dang H."/>
            <person name="Klotz M.G."/>
        </authorList>
    </citation>
    <scope>NUCLEOTIDE SEQUENCE [LARGE SCALE GENOMIC DNA]</scope>
    <source>
        <strain evidence="2 3">D1FHS</strain>
    </source>
</reference>
<feature type="domain" description="Tc1-like transposase DDE" evidence="1">
    <location>
        <begin position="72"/>
        <end position="214"/>
    </location>
</feature>